<feature type="signal peptide" evidence="1">
    <location>
        <begin position="1"/>
        <end position="22"/>
    </location>
</feature>
<evidence type="ECO:0000313" key="3">
    <source>
        <dbReference type="Proteomes" id="UP000014500"/>
    </source>
</evidence>
<organism evidence="2 3">
    <name type="scientific">Strigamia maritima</name>
    <name type="common">European centipede</name>
    <name type="synonym">Geophilus maritimus</name>
    <dbReference type="NCBI Taxonomy" id="126957"/>
    <lineage>
        <taxon>Eukaryota</taxon>
        <taxon>Metazoa</taxon>
        <taxon>Ecdysozoa</taxon>
        <taxon>Arthropoda</taxon>
        <taxon>Myriapoda</taxon>
        <taxon>Chilopoda</taxon>
        <taxon>Pleurostigmophora</taxon>
        <taxon>Geophilomorpha</taxon>
        <taxon>Linotaeniidae</taxon>
        <taxon>Strigamia</taxon>
    </lineage>
</organism>
<evidence type="ECO:0000256" key="1">
    <source>
        <dbReference type="SAM" id="SignalP"/>
    </source>
</evidence>
<feature type="chain" id="PRO_5004590431" evidence="1">
    <location>
        <begin position="23"/>
        <end position="180"/>
    </location>
</feature>
<dbReference type="HOGENOM" id="CLU_1498152_0_0_1"/>
<dbReference type="AlphaFoldDB" id="T1JAH9"/>
<sequence>MIVLFFSLAVFLSLFFFSLLHMQRMNEKMDNGAFVHGPEIENLFAQLKEIIDRACDDYFASKENFIMPWSHHYNAPPSAEKEAANMRAKKRMFGKFMSELVGRVLQVMVSRLDSAMTRYGIVQIEHRQEVRMAFLNGVREGLEQYKKMWIDNEVEVEIEQAMEDEGYEEEDGCLMEEGDE</sequence>
<keyword evidence="1" id="KW-0732">Signal</keyword>
<name>T1JAH9_STRMM</name>
<dbReference type="Proteomes" id="UP000014500">
    <property type="component" value="Unassembled WGS sequence"/>
</dbReference>
<reference evidence="3" key="1">
    <citation type="submission" date="2011-05" db="EMBL/GenBank/DDBJ databases">
        <authorList>
            <person name="Richards S.R."/>
            <person name="Qu J."/>
            <person name="Jiang H."/>
            <person name="Jhangiani S.N."/>
            <person name="Agravi P."/>
            <person name="Goodspeed R."/>
            <person name="Gross S."/>
            <person name="Mandapat C."/>
            <person name="Jackson L."/>
            <person name="Mathew T."/>
            <person name="Pu L."/>
            <person name="Thornton R."/>
            <person name="Saada N."/>
            <person name="Wilczek-Boney K.B."/>
            <person name="Lee S."/>
            <person name="Kovar C."/>
            <person name="Wu Y."/>
            <person name="Scherer S.E."/>
            <person name="Worley K.C."/>
            <person name="Muzny D.M."/>
            <person name="Gibbs R."/>
        </authorList>
    </citation>
    <scope>NUCLEOTIDE SEQUENCE</scope>
    <source>
        <strain evidence="3">Brora</strain>
    </source>
</reference>
<protein>
    <submittedName>
        <fullName evidence="2">Uncharacterized protein</fullName>
    </submittedName>
</protein>
<reference evidence="2" key="2">
    <citation type="submission" date="2015-02" db="UniProtKB">
        <authorList>
            <consortium name="EnsemblMetazoa"/>
        </authorList>
    </citation>
    <scope>IDENTIFICATION</scope>
</reference>
<proteinExistence type="predicted"/>
<evidence type="ECO:0000313" key="2">
    <source>
        <dbReference type="EnsemblMetazoa" id="SMAR010747-PA"/>
    </source>
</evidence>
<dbReference type="EMBL" id="JH431998">
    <property type="status" value="NOT_ANNOTATED_CDS"/>
    <property type="molecule type" value="Genomic_DNA"/>
</dbReference>
<dbReference type="EnsemblMetazoa" id="SMAR010747-RA">
    <property type="protein sequence ID" value="SMAR010747-PA"/>
    <property type="gene ID" value="SMAR010747"/>
</dbReference>
<keyword evidence="3" id="KW-1185">Reference proteome</keyword>
<accession>T1JAH9</accession>